<dbReference type="InterPro" id="IPR028896">
    <property type="entry name" value="GcvT/YgfZ/DmdA"/>
</dbReference>
<dbReference type="InterPro" id="IPR027266">
    <property type="entry name" value="TrmE/GcvT-like"/>
</dbReference>
<comment type="similarity">
    <text evidence="1">Belongs to the GcvT family.</text>
</comment>
<dbReference type="InterPro" id="IPR041117">
    <property type="entry name" value="SoxA_A3"/>
</dbReference>
<evidence type="ECO:0000259" key="6">
    <source>
        <dbReference type="Pfam" id="PF08669"/>
    </source>
</evidence>
<evidence type="ECO:0000313" key="9">
    <source>
        <dbReference type="Proteomes" id="UP001379949"/>
    </source>
</evidence>
<feature type="domain" description="FAD/NAD(P)-binding" evidence="5">
    <location>
        <begin position="172"/>
        <end position="430"/>
    </location>
</feature>
<reference evidence="8 9" key="1">
    <citation type="submission" date="2024-02" db="EMBL/GenBank/DDBJ databases">
        <title>Bacteria isolated from the canopy kelp, Nereocystis luetkeana.</title>
        <authorList>
            <person name="Pfister C.A."/>
            <person name="Younker I.T."/>
            <person name="Light S.H."/>
        </authorList>
    </citation>
    <scope>NUCLEOTIDE SEQUENCE [LARGE SCALE GENOMIC DNA]</scope>
    <source>
        <strain evidence="8 9">TI.4.07</strain>
    </source>
</reference>
<organism evidence="8 9">
    <name type="scientific">Marinomonas arenicola</name>
    <dbReference type="NCBI Taxonomy" id="569601"/>
    <lineage>
        <taxon>Bacteria</taxon>
        <taxon>Pseudomonadati</taxon>
        <taxon>Pseudomonadota</taxon>
        <taxon>Gammaproteobacteria</taxon>
        <taxon>Oceanospirillales</taxon>
        <taxon>Oceanospirillaceae</taxon>
        <taxon>Marinomonas</taxon>
    </lineage>
</organism>
<dbReference type="EMBL" id="JBAKAR010000008">
    <property type="protein sequence ID" value="MEL0613653.1"/>
    <property type="molecule type" value="Genomic_DNA"/>
</dbReference>
<dbReference type="PANTHER" id="PTHR43757">
    <property type="entry name" value="AMINOMETHYLTRANSFERASE"/>
    <property type="match status" value="1"/>
</dbReference>
<dbReference type="Gene3D" id="3.10.20.440">
    <property type="entry name" value="2Fe-2S iron-sulphur cluster binding domain, sarcosine oxidase, alpha subunit, N-terminal domain"/>
    <property type="match status" value="1"/>
</dbReference>
<protein>
    <submittedName>
        <fullName evidence="8">Sarcosine oxidase subunit alpha</fullName>
    </submittedName>
</protein>
<evidence type="ECO:0000313" key="8">
    <source>
        <dbReference type="EMBL" id="MEL0613653.1"/>
    </source>
</evidence>
<dbReference type="SUPFAM" id="SSF103025">
    <property type="entry name" value="Folate-binding domain"/>
    <property type="match status" value="1"/>
</dbReference>
<dbReference type="InterPro" id="IPR029043">
    <property type="entry name" value="GcvT/YgfZ_C"/>
</dbReference>
<dbReference type="RefSeq" id="WP_341567364.1">
    <property type="nucleotide sequence ID" value="NZ_JBAKAR010000008.1"/>
</dbReference>
<accession>A0ABU9G588</accession>
<dbReference type="Pfam" id="PF01571">
    <property type="entry name" value="GCV_T"/>
    <property type="match status" value="1"/>
</dbReference>
<dbReference type="Pfam" id="PF08669">
    <property type="entry name" value="GCV_T_C"/>
    <property type="match status" value="1"/>
</dbReference>
<dbReference type="Gene3D" id="3.30.1360.120">
    <property type="entry name" value="Probable tRNA modification gtpase trme, domain 1"/>
    <property type="match status" value="1"/>
</dbReference>
<dbReference type="PRINTS" id="PR00469">
    <property type="entry name" value="PNDRDTASEII"/>
</dbReference>
<dbReference type="Pfam" id="PF17806">
    <property type="entry name" value="SO_alpha_A3"/>
    <property type="match status" value="1"/>
</dbReference>
<feature type="domain" description="SoxA A3" evidence="7">
    <location>
        <begin position="533"/>
        <end position="617"/>
    </location>
</feature>
<dbReference type="Pfam" id="PF07992">
    <property type="entry name" value="Pyr_redox_2"/>
    <property type="match status" value="1"/>
</dbReference>
<dbReference type="InterPro" id="IPR036188">
    <property type="entry name" value="FAD/NAD-bd_sf"/>
</dbReference>
<keyword evidence="2" id="KW-0032">Aminotransferase</keyword>
<evidence type="ECO:0000259" key="4">
    <source>
        <dbReference type="Pfam" id="PF01571"/>
    </source>
</evidence>
<keyword evidence="2" id="KW-0808">Transferase</keyword>
<dbReference type="SUPFAM" id="SSF51905">
    <property type="entry name" value="FAD/NAD(P)-binding domain"/>
    <property type="match status" value="1"/>
</dbReference>
<evidence type="ECO:0000259" key="7">
    <source>
        <dbReference type="Pfam" id="PF17806"/>
    </source>
</evidence>
<proteinExistence type="inferred from homology"/>
<evidence type="ECO:0000256" key="3">
    <source>
        <dbReference type="ARBA" id="ARBA00023002"/>
    </source>
</evidence>
<evidence type="ECO:0000256" key="2">
    <source>
        <dbReference type="ARBA" id="ARBA00022576"/>
    </source>
</evidence>
<feature type="domain" description="Aminomethyltransferase C-terminal" evidence="6">
    <location>
        <begin position="924"/>
        <end position="1010"/>
    </location>
</feature>
<dbReference type="Gene3D" id="3.50.50.60">
    <property type="entry name" value="FAD/NAD(P)-binding domain"/>
    <property type="match status" value="2"/>
</dbReference>
<dbReference type="InterPro" id="IPR013977">
    <property type="entry name" value="GcvT_C"/>
</dbReference>
<dbReference type="Pfam" id="PF13510">
    <property type="entry name" value="Fer2_4"/>
    <property type="match status" value="1"/>
</dbReference>
<dbReference type="NCBIfam" id="TIGR01372">
    <property type="entry name" value="soxA"/>
    <property type="match status" value="1"/>
</dbReference>
<evidence type="ECO:0000256" key="1">
    <source>
        <dbReference type="ARBA" id="ARBA00008609"/>
    </source>
</evidence>
<gene>
    <name evidence="8" type="ORF">V6242_10900</name>
</gene>
<dbReference type="PRINTS" id="PR00368">
    <property type="entry name" value="FADPNR"/>
</dbReference>
<comment type="caution">
    <text evidence="8">The sequence shown here is derived from an EMBL/GenBank/DDBJ whole genome shotgun (WGS) entry which is preliminary data.</text>
</comment>
<feature type="domain" description="GCVT N-terminal" evidence="4">
    <location>
        <begin position="631"/>
        <end position="903"/>
    </location>
</feature>
<dbReference type="PIRSF" id="PIRSF037980">
    <property type="entry name" value="SoxA"/>
    <property type="match status" value="1"/>
</dbReference>
<name>A0ABU9G588_9GAMM</name>
<dbReference type="InterPro" id="IPR006277">
    <property type="entry name" value="Sarcosine_oxidase_asu"/>
</dbReference>
<evidence type="ECO:0000259" key="5">
    <source>
        <dbReference type="Pfam" id="PF07992"/>
    </source>
</evidence>
<dbReference type="SUPFAM" id="SSF101790">
    <property type="entry name" value="Aminomethyltransferase beta-barrel domain"/>
    <property type="match status" value="1"/>
</dbReference>
<keyword evidence="3" id="KW-0560">Oxidoreductase</keyword>
<dbReference type="PANTHER" id="PTHR43757:SF2">
    <property type="entry name" value="AMINOMETHYLTRANSFERASE, MITOCHONDRIAL"/>
    <property type="match status" value="1"/>
</dbReference>
<keyword evidence="9" id="KW-1185">Reference proteome</keyword>
<dbReference type="InterPro" id="IPR023753">
    <property type="entry name" value="FAD/NAD-binding_dom"/>
</dbReference>
<dbReference type="Proteomes" id="UP001379949">
    <property type="component" value="Unassembled WGS sequence"/>
</dbReference>
<dbReference type="InterPro" id="IPR042204">
    <property type="entry name" value="2Fe-2S-bd_N"/>
</dbReference>
<dbReference type="InterPro" id="IPR006222">
    <property type="entry name" value="GCVT_N"/>
</dbReference>
<sequence>MTQQNRLKNGGRIDRSIPITFTFNGKQLTGFQGDTLASALLANGINVVGRSFKYSRPRGIVACGAEEPNAIMQLGATEGTQVPNVRATQQELFEGLVASSTNGWPSVDTDAMSLLGKFGGKMMPPGFYYKTFMFPQSLWGTYESMIRKAAGLGKSPLKNDPDHYDNINQHCDVLIVGAGPAGLTAALTAARGGARVIIADEQNEFGGCLLNTKETMDGKPSSKWITSVVEELSTYKDVLLLPRSTVNGYHDHNFLTIHQRCTDHLSDMAPINQVRQRLHRVRAKWVVLATGAHERPLVYANNDIPGCMLANAVSTYINRYGVVPGNELVLMTTNDYGYQTALDWHDAGRKVVAIVDTRPNTADSDYVKQARQRDIKIINGSAIIEAHGSKRVSSVSIAQINEKGTKLAGVASQLKADTVATSGGWSPVIHLSCHTGSRPIWDDAVIGFVPGKTIQKQLTVGGINGQYNTKLVMQQGIETGQQVLKELGLDIKTEHVTEPAHTAISLPRLEQRKLSPPMALFHIPHSKPTSQAPKQFVDYQNDVTAAGIEIACREGYESIEHVKRYTAMGFGTDQGKLGNINGMAITAAALNKTIPETGTTIYRPNYTPVTFAAIAGRNCGQLFDPARFTAIHKWHLQQGAVFEDVGQWKRPWYYPKANETMEEAVNRECLAVRESVGILDATTLGKIDIQGKDAREFLNRIYSNSWTKLPVGRCRYGLMCRETGMIFDDGVTACLGDNHFHMTTTTGGAAGVMEWLELWHQTEWPELDVYFNTITDHWATITISGPNSRKLLSELVNAETDISNESFAFMDWKEMEVADIPARVFRVSFTGELTYEINVQADYGMHIWEKFIAHGEKYDITPYGTEAIHVLRAEKGFIIIGQDTDGSVHPHDLGMSWCVAQQKPFSFLGKRGMSREDCVRKGRKQLVGLKTKDPKQLLPEGSQGVLNPTGSIPIQMVGHVTSSYWSPTLNRSIAMGLVKDGLSKMGESVYYPQQDGSVIEAEICSYTFLDPKGERQNV</sequence>